<sequence length="268" mass="30828">MNISNFQVSSSKSTEYEILKNEIQQLKFQLSTYQEKINKENVLISPEKAVFLKAQHGQDKYMYENFFHNLGRPGIFVEFGARNGIAQSNTYFFEKALGWKGLMVEVMEAEYKELVINRPGSLTVNGAICAKPGSIKFAVSQIGGWHGIADDITKERKNQNAKIITVSCYTLNDVIEKSGFRRIDWMSVDTEGSELSVLTAFDFTKVVIDYIQVECLTMEQEKMNGIIQLMESRGYEFFKSYKVADDTRDLMFRRAQISDLRKFKDFKI</sequence>
<reference evidence="2" key="1">
    <citation type="submission" date="2020-05" db="EMBL/GenBank/DDBJ databases">
        <title>Phylogenomic resolution of chytrid fungi.</title>
        <authorList>
            <person name="Stajich J.E."/>
            <person name="Amses K."/>
            <person name="Simmons R."/>
            <person name="Seto K."/>
            <person name="Myers J."/>
            <person name="Bonds A."/>
            <person name="Quandt C.A."/>
            <person name="Barry K."/>
            <person name="Liu P."/>
            <person name="Grigoriev I."/>
            <person name="Longcore J.E."/>
            <person name="James T.Y."/>
        </authorList>
    </citation>
    <scope>NUCLEOTIDE SEQUENCE</scope>
    <source>
        <strain evidence="2">JEL0476</strain>
    </source>
</reference>
<evidence type="ECO:0000313" key="2">
    <source>
        <dbReference type="EMBL" id="KAJ3220613.1"/>
    </source>
</evidence>
<dbReference type="Gene3D" id="3.40.50.150">
    <property type="entry name" value="Vaccinia Virus protein VP39"/>
    <property type="match status" value="1"/>
</dbReference>
<dbReference type="GO" id="GO:0031902">
    <property type="term" value="C:late endosome membrane"/>
    <property type="evidence" value="ECO:0007669"/>
    <property type="project" value="TreeGrafter"/>
</dbReference>
<dbReference type="GO" id="GO:0006888">
    <property type="term" value="P:endoplasmic reticulum to Golgi vesicle-mediated transport"/>
    <property type="evidence" value="ECO:0007669"/>
    <property type="project" value="TreeGrafter"/>
</dbReference>
<proteinExistence type="predicted"/>
<dbReference type="PANTHER" id="PTHR34009">
    <property type="entry name" value="PROTEIN STAR"/>
    <property type="match status" value="1"/>
</dbReference>
<dbReference type="PANTHER" id="PTHR34009:SF2">
    <property type="entry name" value="PROTEIN STAR"/>
    <property type="match status" value="1"/>
</dbReference>
<accession>A0AAD5Y0F5</accession>
<dbReference type="GO" id="GO:0016197">
    <property type="term" value="P:endosomal transport"/>
    <property type="evidence" value="ECO:0007669"/>
    <property type="project" value="TreeGrafter"/>
</dbReference>
<evidence type="ECO:0000259" key="1">
    <source>
        <dbReference type="Pfam" id="PF05050"/>
    </source>
</evidence>
<protein>
    <recommendedName>
        <fullName evidence="1">Methyltransferase FkbM domain-containing protein</fullName>
    </recommendedName>
</protein>
<organism evidence="2 3">
    <name type="scientific">Clydaea vesicula</name>
    <dbReference type="NCBI Taxonomy" id="447962"/>
    <lineage>
        <taxon>Eukaryota</taxon>
        <taxon>Fungi</taxon>
        <taxon>Fungi incertae sedis</taxon>
        <taxon>Chytridiomycota</taxon>
        <taxon>Chytridiomycota incertae sedis</taxon>
        <taxon>Chytridiomycetes</taxon>
        <taxon>Lobulomycetales</taxon>
        <taxon>Lobulomycetaceae</taxon>
        <taxon>Clydaea</taxon>
    </lineage>
</organism>
<dbReference type="Pfam" id="PF05050">
    <property type="entry name" value="Methyltransf_21"/>
    <property type="match status" value="1"/>
</dbReference>
<gene>
    <name evidence="2" type="ORF">HK099_004150</name>
</gene>
<dbReference type="InterPro" id="IPR006342">
    <property type="entry name" value="FkbM_mtfrase"/>
</dbReference>
<dbReference type="GO" id="GO:0005794">
    <property type="term" value="C:Golgi apparatus"/>
    <property type="evidence" value="ECO:0007669"/>
    <property type="project" value="TreeGrafter"/>
</dbReference>
<name>A0AAD5Y0F5_9FUNG</name>
<dbReference type="GO" id="GO:0005886">
    <property type="term" value="C:plasma membrane"/>
    <property type="evidence" value="ECO:0007669"/>
    <property type="project" value="TreeGrafter"/>
</dbReference>
<feature type="domain" description="Methyltransferase FkbM" evidence="1">
    <location>
        <begin position="79"/>
        <end position="237"/>
    </location>
</feature>
<comment type="caution">
    <text evidence="2">The sequence shown here is derived from an EMBL/GenBank/DDBJ whole genome shotgun (WGS) entry which is preliminary data.</text>
</comment>
<keyword evidence="3" id="KW-1185">Reference proteome</keyword>
<dbReference type="InterPro" id="IPR053202">
    <property type="entry name" value="EGF_Rcpt_Signaling_Reg"/>
</dbReference>
<dbReference type="Proteomes" id="UP001211065">
    <property type="component" value="Unassembled WGS sequence"/>
</dbReference>
<dbReference type="InterPro" id="IPR029063">
    <property type="entry name" value="SAM-dependent_MTases_sf"/>
</dbReference>
<dbReference type="EMBL" id="JADGJW010000287">
    <property type="protein sequence ID" value="KAJ3220613.1"/>
    <property type="molecule type" value="Genomic_DNA"/>
</dbReference>
<dbReference type="SUPFAM" id="SSF53335">
    <property type="entry name" value="S-adenosyl-L-methionine-dependent methyltransferases"/>
    <property type="match status" value="1"/>
</dbReference>
<evidence type="ECO:0000313" key="3">
    <source>
        <dbReference type="Proteomes" id="UP001211065"/>
    </source>
</evidence>
<dbReference type="AlphaFoldDB" id="A0AAD5Y0F5"/>
<dbReference type="GO" id="GO:0005789">
    <property type="term" value="C:endoplasmic reticulum membrane"/>
    <property type="evidence" value="ECO:0007669"/>
    <property type="project" value="TreeGrafter"/>
</dbReference>